<evidence type="ECO:0000256" key="1">
    <source>
        <dbReference type="SAM" id="MobiDB-lite"/>
    </source>
</evidence>
<evidence type="ECO:0000259" key="2">
    <source>
        <dbReference type="Pfam" id="PF00144"/>
    </source>
</evidence>
<dbReference type="InterPro" id="IPR012338">
    <property type="entry name" value="Beta-lactam/transpept-like"/>
</dbReference>
<dbReference type="Pfam" id="PF00144">
    <property type="entry name" value="Beta-lactamase"/>
    <property type="match status" value="1"/>
</dbReference>
<dbReference type="InterPro" id="IPR001466">
    <property type="entry name" value="Beta-lactam-related"/>
</dbReference>
<accession>A0ABY4N320</accession>
<feature type="region of interest" description="Disordered" evidence="1">
    <location>
        <begin position="1"/>
        <end position="28"/>
    </location>
</feature>
<dbReference type="SUPFAM" id="SSF56601">
    <property type="entry name" value="beta-lactamase/transpeptidase-like"/>
    <property type="match status" value="1"/>
</dbReference>
<feature type="compositionally biased region" description="Low complexity" evidence="1">
    <location>
        <begin position="1"/>
        <end position="12"/>
    </location>
</feature>
<organism evidence="3 4">
    <name type="scientific">Brachybacterium kimchii</name>
    <dbReference type="NCBI Taxonomy" id="2942909"/>
    <lineage>
        <taxon>Bacteria</taxon>
        <taxon>Bacillati</taxon>
        <taxon>Actinomycetota</taxon>
        <taxon>Actinomycetes</taxon>
        <taxon>Micrococcales</taxon>
        <taxon>Dermabacteraceae</taxon>
        <taxon>Brachybacterium</taxon>
    </lineage>
</organism>
<dbReference type="EMBL" id="CP097218">
    <property type="protein sequence ID" value="UQN28501.1"/>
    <property type="molecule type" value="Genomic_DNA"/>
</dbReference>
<protein>
    <submittedName>
        <fullName evidence="3">Beta-lactamase family protein</fullName>
    </submittedName>
</protein>
<evidence type="ECO:0000313" key="4">
    <source>
        <dbReference type="Proteomes" id="UP001055868"/>
    </source>
</evidence>
<sequence length="386" mass="39445">MSDEPTTTAADGDGTGSECPASGAPDIVRPSRRTVLGVGAVSAVALLGTGALAGPRPARLGAPTGDQDLASELADHLAGQRTVACALIDGDDVRFAGFGADEHREFEVGSATKTFTAALVMDAARRGELDLEATVQDVLGASAKGSAIADVTVRELANHTSGIPSLPGPVLAKNLWRTPLHRDPYAGVSAQEVVDLAVDATPARRGTVAYSNHGVALEGQLVAHAAGASWQDLLAERVLTPMDLASTRAPITASRLGAHAPTGFTRTGHRSAAWTMDGFAPAGGVRSTAADMVAWVRSMMDGSNPGADGIRPTAQQDETTSVGVNWFTTALAGGGSAVWHNGETGGFHSFCGFSPEAERGWVLLSDTADSGTDDLAFRILGGEVAA</sequence>
<keyword evidence="4" id="KW-1185">Reference proteome</keyword>
<dbReference type="PROSITE" id="PS51318">
    <property type="entry name" value="TAT"/>
    <property type="match status" value="1"/>
</dbReference>
<reference evidence="3" key="1">
    <citation type="submission" date="2022-05" db="EMBL/GenBank/DDBJ databases">
        <title>Genomic analysis of Brachybacterium sp. CBA3104.</title>
        <authorList>
            <person name="Roh S.W."/>
            <person name="Kim Y.B."/>
            <person name="Kim Y."/>
        </authorList>
    </citation>
    <scope>NUCLEOTIDE SEQUENCE</scope>
    <source>
        <strain evidence="3">CBA3104</strain>
    </source>
</reference>
<name>A0ABY4N320_9MICO</name>
<evidence type="ECO:0000313" key="3">
    <source>
        <dbReference type="EMBL" id="UQN28501.1"/>
    </source>
</evidence>
<dbReference type="PANTHER" id="PTHR46825">
    <property type="entry name" value="D-ALANYL-D-ALANINE-CARBOXYPEPTIDASE/ENDOPEPTIDASE AMPH"/>
    <property type="match status" value="1"/>
</dbReference>
<dbReference type="InterPro" id="IPR050491">
    <property type="entry name" value="AmpC-like"/>
</dbReference>
<feature type="domain" description="Beta-lactamase-related" evidence="2">
    <location>
        <begin position="80"/>
        <end position="374"/>
    </location>
</feature>
<proteinExistence type="predicted"/>
<dbReference type="Proteomes" id="UP001055868">
    <property type="component" value="Chromosome"/>
</dbReference>
<dbReference type="RefSeq" id="WP_249477610.1">
    <property type="nucleotide sequence ID" value="NZ_CP097218.1"/>
</dbReference>
<dbReference type="PANTHER" id="PTHR46825:SF9">
    <property type="entry name" value="BETA-LACTAMASE-RELATED DOMAIN-CONTAINING PROTEIN"/>
    <property type="match status" value="1"/>
</dbReference>
<gene>
    <name evidence="3" type="ORF">M4486_12745</name>
</gene>
<dbReference type="InterPro" id="IPR006311">
    <property type="entry name" value="TAT_signal"/>
</dbReference>
<dbReference type="Gene3D" id="3.40.710.10">
    <property type="entry name" value="DD-peptidase/beta-lactamase superfamily"/>
    <property type="match status" value="1"/>
</dbReference>